<dbReference type="NCBIfam" id="NF041247">
    <property type="entry name" value="UsfY"/>
    <property type="match status" value="1"/>
</dbReference>
<dbReference type="STRING" id="258533.BN977_05573"/>
<dbReference type="InterPro" id="IPR049606">
    <property type="entry name" value="UsfY-like"/>
</dbReference>
<evidence type="ECO:0000313" key="4">
    <source>
        <dbReference type="Proteomes" id="UP000028870"/>
    </source>
</evidence>
<feature type="transmembrane region" description="Helical" evidence="2">
    <location>
        <begin position="57"/>
        <end position="76"/>
    </location>
</feature>
<evidence type="ECO:0000313" key="3">
    <source>
        <dbReference type="EMBL" id="CDO10738.1"/>
    </source>
</evidence>
<keyword evidence="2" id="KW-0812">Transmembrane</keyword>
<dbReference type="eggNOG" id="ENOG5031XNF">
    <property type="taxonomic scope" value="Bacteria"/>
</dbReference>
<dbReference type="AlphaFoldDB" id="W9AYW7"/>
<protein>
    <submittedName>
        <fullName evidence="3">UsfY protein</fullName>
    </submittedName>
</protein>
<keyword evidence="2" id="KW-1133">Transmembrane helix</keyword>
<accession>W9AYW7</accession>
<comment type="caution">
    <text evidence="3">The sequence shown here is derived from an EMBL/GenBank/DDBJ whole genome shotgun (WGS) entry which is preliminary data.</text>
</comment>
<proteinExistence type="predicted"/>
<dbReference type="Proteomes" id="UP000028870">
    <property type="component" value="Unassembled WGS sequence"/>
</dbReference>
<feature type="transmembrane region" description="Helical" evidence="2">
    <location>
        <begin position="30"/>
        <end position="51"/>
    </location>
</feature>
<evidence type="ECO:0000256" key="1">
    <source>
        <dbReference type="SAM" id="MobiDB-lite"/>
    </source>
</evidence>
<name>W9AYW7_MYCCO</name>
<organism evidence="3 4">
    <name type="scientific">Mycolicibacterium cosmeticum</name>
    <dbReference type="NCBI Taxonomy" id="258533"/>
    <lineage>
        <taxon>Bacteria</taxon>
        <taxon>Bacillati</taxon>
        <taxon>Actinomycetota</taxon>
        <taxon>Actinomycetes</taxon>
        <taxon>Mycobacteriales</taxon>
        <taxon>Mycobacteriaceae</taxon>
        <taxon>Mycolicibacterium</taxon>
    </lineage>
</organism>
<evidence type="ECO:0000256" key="2">
    <source>
        <dbReference type="SAM" id="Phobius"/>
    </source>
</evidence>
<gene>
    <name evidence="3" type="ORF">BN977_05573</name>
</gene>
<reference evidence="3" key="1">
    <citation type="submission" date="2014-03" db="EMBL/GenBank/DDBJ databases">
        <title>Draft Genome Sequence of Mycobacterium cosmeticum DSM 44829.</title>
        <authorList>
            <person name="Croce O."/>
            <person name="Robert C."/>
            <person name="Raoult D."/>
            <person name="Drancourt M."/>
        </authorList>
    </citation>
    <scope>NUCLEOTIDE SEQUENCE [LARGE SCALE GENOMIC DNA]</scope>
    <source>
        <strain evidence="3">DSM 44829</strain>
    </source>
</reference>
<keyword evidence="2" id="KW-0472">Membrane</keyword>
<reference evidence="3" key="2">
    <citation type="submission" date="2014-03" db="EMBL/GenBank/DDBJ databases">
        <authorList>
            <person name="Urmite Genomes"/>
        </authorList>
    </citation>
    <scope>NUCLEOTIDE SEQUENCE</scope>
    <source>
        <strain evidence="3">DSM 44829</strain>
    </source>
</reference>
<keyword evidence="4" id="KW-1185">Reference proteome</keyword>
<dbReference type="RefSeq" id="WP_024453031.1">
    <property type="nucleotide sequence ID" value="NZ_CCBB010000003.1"/>
</dbReference>
<sequence length="93" mass="10034">MRSPEDPLDHARTTRPHAGESMKDNKNFPALVLLGVALVAFVSCLAAFATAHAGTGTVLAVIAAVVFVVSMSWFAIEHRRVRRMEDARPDSSS</sequence>
<dbReference type="EMBL" id="CCBB010000003">
    <property type="protein sequence ID" value="CDO10738.1"/>
    <property type="molecule type" value="Genomic_DNA"/>
</dbReference>
<feature type="region of interest" description="Disordered" evidence="1">
    <location>
        <begin position="1"/>
        <end position="24"/>
    </location>
</feature>